<dbReference type="OrthoDB" id="2082036at2"/>
<sequence>MKKYRELYFKGTLEQLSEFVDKIGKYAVGDWKIEEQSERWKDYLFFDYIGDIVDKARVSIYVGDRIAKGELHVGNIVPIDKNELNVDEYNAVLLKFYDDVIKPYKECGTELIILEPSDDIFNPVSVITETALKKLEAFCLRANKSTGSAHPYDQERWFDFICQTVDDGKMFDSSTLARFLQDETYWGKKPNDFIGVMGNYAWDEEQAYELAFEYDNLCAVLLYYKKTRRM</sequence>
<gene>
    <name evidence="1" type="ORF">SAMN02194393_03173</name>
</gene>
<dbReference type="AlphaFoldDB" id="A0A1T5LP68"/>
<dbReference type="STRING" id="36842.SAMN02194393_03173"/>
<name>A0A1T5LP68_9FIRM</name>
<evidence type="ECO:0000313" key="1">
    <source>
        <dbReference type="EMBL" id="SKC77701.1"/>
    </source>
</evidence>
<protein>
    <submittedName>
        <fullName evidence="1">Uncharacterized protein</fullName>
    </submittedName>
</protein>
<reference evidence="2" key="1">
    <citation type="submission" date="2017-02" db="EMBL/GenBank/DDBJ databases">
        <authorList>
            <person name="Varghese N."/>
            <person name="Submissions S."/>
        </authorList>
    </citation>
    <scope>NUCLEOTIDE SEQUENCE [LARGE SCALE GENOMIC DNA]</scope>
    <source>
        <strain evidence="2">M1</strain>
    </source>
</reference>
<proteinExistence type="predicted"/>
<accession>A0A1T5LP68</accession>
<dbReference type="RefSeq" id="WP_079492885.1">
    <property type="nucleotide sequence ID" value="NZ_FUZT01000007.1"/>
</dbReference>
<evidence type="ECO:0000313" key="2">
    <source>
        <dbReference type="Proteomes" id="UP000190285"/>
    </source>
</evidence>
<dbReference type="EMBL" id="FUZT01000007">
    <property type="protein sequence ID" value="SKC77701.1"/>
    <property type="molecule type" value="Genomic_DNA"/>
</dbReference>
<organism evidence="1 2">
    <name type="scientific">Maledivibacter halophilus</name>
    <dbReference type="NCBI Taxonomy" id="36842"/>
    <lineage>
        <taxon>Bacteria</taxon>
        <taxon>Bacillati</taxon>
        <taxon>Bacillota</taxon>
        <taxon>Clostridia</taxon>
        <taxon>Peptostreptococcales</taxon>
        <taxon>Caminicellaceae</taxon>
        <taxon>Maledivibacter</taxon>
    </lineage>
</organism>
<dbReference type="Proteomes" id="UP000190285">
    <property type="component" value="Unassembled WGS sequence"/>
</dbReference>
<keyword evidence="2" id="KW-1185">Reference proteome</keyword>